<evidence type="ECO:0000256" key="8">
    <source>
        <dbReference type="SAM" id="Phobius"/>
    </source>
</evidence>
<dbReference type="GO" id="GO:0005886">
    <property type="term" value="C:plasma membrane"/>
    <property type="evidence" value="ECO:0007669"/>
    <property type="project" value="UniProtKB-SubCell"/>
</dbReference>
<keyword evidence="10" id="KW-1185">Reference proteome</keyword>
<dbReference type="PANTHER" id="PTHR47019">
    <property type="entry name" value="LIPID II FLIPPASE MURJ"/>
    <property type="match status" value="1"/>
</dbReference>
<dbReference type="InterPro" id="IPR051050">
    <property type="entry name" value="Lipid_II_flippase_MurJ/MviN"/>
</dbReference>
<dbReference type="EMBL" id="JADOUF010000001">
    <property type="protein sequence ID" value="MBG6137129.1"/>
    <property type="molecule type" value="Genomic_DNA"/>
</dbReference>
<reference evidence="9" key="1">
    <citation type="submission" date="2020-11" db="EMBL/GenBank/DDBJ databases">
        <title>Sequencing the genomes of 1000 actinobacteria strains.</title>
        <authorList>
            <person name="Klenk H.-P."/>
        </authorList>
    </citation>
    <scope>NUCLEOTIDE SEQUENCE</scope>
    <source>
        <strain evidence="9">DSM 45356</strain>
    </source>
</reference>
<dbReference type="RefSeq" id="WP_197004030.1">
    <property type="nucleotide sequence ID" value="NZ_BONS01000022.1"/>
</dbReference>
<comment type="subcellular location">
    <subcellularLocation>
        <location evidence="1">Cell membrane</location>
        <topology evidence="1">Multi-pass membrane protein</topology>
    </subcellularLocation>
</comment>
<gene>
    <name evidence="9" type="ORF">IW245_003323</name>
</gene>
<feature type="transmembrane region" description="Helical" evidence="8">
    <location>
        <begin position="93"/>
        <end position="118"/>
    </location>
</feature>
<organism evidence="9 10">
    <name type="scientific">Longispora fulva</name>
    <dbReference type="NCBI Taxonomy" id="619741"/>
    <lineage>
        <taxon>Bacteria</taxon>
        <taxon>Bacillati</taxon>
        <taxon>Actinomycetota</taxon>
        <taxon>Actinomycetes</taxon>
        <taxon>Micromonosporales</taxon>
        <taxon>Micromonosporaceae</taxon>
        <taxon>Longispora</taxon>
    </lineage>
</organism>
<dbReference type="GO" id="GO:0009252">
    <property type="term" value="P:peptidoglycan biosynthetic process"/>
    <property type="evidence" value="ECO:0007669"/>
    <property type="project" value="UniProtKB-KW"/>
</dbReference>
<feature type="transmembrane region" description="Helical" evidence="8">
    <location>
        <begin position="130"/>
        <end position="151"/>
    </location>
</feature>
<keyword evidence="7 8" id="KW-0472">Membrane</keyword>
<dbReference type="GO" id="GO:0034204">
    <property type="term" value="P:lipid translocation"/>
    <property type="evidence" value="ECO:0007669"/>
    <property type="project" value="TreeGrafter"/>
</dbReference>
<feature type="transmembrane region" description="Helical" evidence="8">
    <location>
        <begin position="309"/>
        <end position="332"/>
    </location>
</feature>
<dbReference type="PANTHER" id="PTHR47019:SF1">
    <property type="entry name" value="LIPID II FLIPPASE MURJ"/>
    <property type="match status" value="1"/>
</dbReference>
<evidence type="ECO:0000256" key="2">
    <source>
        <dbReference type="ARBA" id="ARBA00022475"/>
    </source>
</evidence>
<feature type="transmembrane region" description="Helical" evidence="8">
    <location>
        <begin position="344"/>
        <end position="369"/>
    </location>
</feature>
<keyword evidence="2" id="KW-1003">Cell membrane</keyword>
<name>A0A8J7GQL7_9ACTN</name>
<keyword evidence="5" id="KW-0573">Peptidoglycan synthesis</keyword>
<keyword evidence="4" id="KW-0133">Cell shape</keyword>
<dbReference type="InterPro" id="IPR004268">
    <property type="entry name" value="MurJ"/>
</dbReference>
<feature type="transmembrane region" description="Helical" evidence="8">
    <location>
        <begin position="59"/>
        <end position="81"/>
    </location>
</feature>
<evidence type="ECO:0000256" key="6">
    <source>
        <dbReference type="ARBA" id="ARBA00022989"/>
    </source>
</evidence>
<evidence type="ECO:0000313" key="10">
    <source>
        <dbReference type="Proteomes" id="UP000622552"/>
    </source>
</evidence>
<feature type="transmembrane region" description="Helical" evidence="8">
    <location>
        <begin position="460"/>
        <end position="481"/>
    </location>
</feature>
<evidence type="ECO:0000313" key="9">
    <source>
        <dbReference type="EMBL" id="MBG6137129.1"/>
    </source>
</evidence>
<proteinExistence type="predicted"/>
<keyword evidence="6 8" id="KW-1133">Transmembrane helix</keyword>
<comment type="caution">
    <text evidence="9">The sequence shown here is derived from an EMBL/GenBank/DDBJ whole genome shotgun (WGS) entry which is preliminary data.</text>
</comment>
<dbReference type="Pfam" id="PF03023">
    <property type="entry name" value="MurJ"/>
    <property type="match status" value="1"/>
</dbReference>
<dbReference type="GO" id="GO:0015648">
    <property type="term" value="F:lipid-linked peptidoglycan transporter activity"/>
    <property type="evidence" value="ECO:0007669"/>
    <property type="project" value="TreeGrafter"/>
</dbReference>
<sequence>MRAGPADSAAAVTGDSISVACWTAVSRATGVLRFAMVGAVLGPTYFGNTYQFTNSLPNLVFYGFLGGSLFSSLLVPALVRHIDLGDGPASRRLAGGFLGMALLGLAALAPLAVALGPLALRGGQEATGRLLVALFVPQIFCYGLIATSVAVMNAHRRFALAAAAPALENAGILAVLAGYASGVGGVLFLGLGTTGAVGLHAAVQWWGAGRVGVTLVPRAGWRDPEARKLLRRALPSVAQAGLAAGELLILLVLANRIPGGVVAFQLALSFVYVANALGAAPVALSMLPRLARMHLDGDAGRFAATLARGLGLGLFVTVPTAAFYLVLAAPLARVVALGRMGTAAGVTMVALALAALAAAVVGETVFWINTYACYARGDTGAPLRSTVVQVGTSLAVACVGFLVPGPALLVVLGLAYSAGAAAGGTHLARHVRRVTAARPGDILTPGTAGTRLAPGLGRTVAGAVVMAGPAWLTAVLLRGPLGPAGRAVGLVAALAVAVAVFVGTQSLLRSPELAEVAGGMSHLLGRTSRPVAGVRGG</sequence>
<dbReference type="AlphaFoldDB" id="A0A8J7GQL7"/>
<dbReference type="GO" id="GO:0008360">
    <property type="term" value="P:regulation of cell shape"/>
    <property type="evidence" value="ECO:0007669"/>
    <property type="project" value="UniProtKB-KW"/>
</dbReference>
<feature type="transmembrane region" description="Helical" evidence="8">
    <location>
        <begin position="186"/>
        <end position="208"/>
    </location>
</feature>
<evidence type="ECO:0000256" key="7">
    <source>
        <dbReference type="ARBA" id="ARBA00023136"/>
    </source>
</evidence>
<feature type="transmembrane region" description="Helical" evidence="8">
    <location>
        <begin position="229"/>
        <end position="254"/>
    </location>
</feature>
<accession>A0A8J7GQL7</accession>
<feature type="transmembrane region" description="Helical" evidence="8">
    <location>
        <begin position="266"/>
        <end position="288"/>
    </location>
</feature>
<evidence type="ECO:0000256" key="1">
    <source>
        <dbReference type="ARBA" id="ARBA00004651"/>
    </source>
</evidence>
<evidence type="ECO:0000256" key="4">
    <source>
        <dbReference type="ARBA" id="ARBA00022960"/>
    </source>
</evidence>
<feature type="transmembrane region" description="Helical" evidence="8">
    <location>
        <begin position="158"/>
        <end position="180"/>
    </location>
</feature>
<dbReference type="Proteomes" id="UP000622552">
    <property type="component" value="Unassembled WGS sequence"/>
</dbReference>
<keyword evidence="3 8" id="KW-0812">Transmembrane</keyword>
<feature type="transmembrane region" description="Helical" evidence="8">
    <location>
        <begin position="487"/>
        <end position="508"/>
    </location>
</feature>
<protein>
    <submittedName>
        <fullName evidence="9">Putative peptidoglycan lipid II flippase</fullName>
    </submittedName>
</protein>
<evidence type="ECO:0000256" key="3">
    <source>
        <dbReference type="ARBA" id="ARBA00022692"/>
    </source>
</evidence>
<evidence type="ECO:0000256" key="5">
    <source>
        <dbReference type="ARBA" id="ARBA00022984"/>
    </source>
</evidence>